<proteinExistence type="predicted"/>
<keyword evidence="2" id="KW-1185">Reference proteome</keyword>
<protein>
    <submittedName>
        <fullName evidence="1">Uncharacterized protein</fullName>
    </submittedName>
</protein>
<dbReference type="AlphaFoldDB" id="A0A2Z4NDK5"/>
<sequence>MLCTRLLTNLYDQEDYDILILMRSVEFTIYIKTSKVQHFDEQSVAKLFKLSQYDQQQDYQTLYVRNNEFFISPNNVFDSFVKNKPNWSYGDESRNYEFSLLKISLLKNLIKFLKNDDMNFSLILFNQQKSLPLAMFMYCNEELAKNELDFILKKDGGKMYFKTLDAMRALEKELPFANKKFLEEDTIIYIQTKMLPHIEKAIEYMQEKEAN</sequence>
<evidence type="ECO:0000313" key="1">
    <source>
        <dbReference type="EMBL" id="AWX69588.1"/>
    </source>
</evidence>
<organism evidence="1 2">
    <name type="scientific">[Mycoplasma] anseris</name>
    <dbReference type="NCBI Taxonomy" id="92400"/>
    <lineage>
        <taxon>Bacteria</taxon>
        <taxon>Bacillati</taxon>
        <taxon>Mycoplasmatota</taxon>
        <taxon>Mycoplasmoidales</taxon>
        <taxon>Metamycoplasmataceae</taxon>
        <taxon>Metamycoplasma</taxon>
    </lineage>
</organism>
<accession>A0A2Z4NDK5</accession>
<dbReference type="RefSeq" id="WP_033179026.1">
    <property type="nucleotide sequence ID" value="NZ_CP030140.1"/>
</dbReference>
<reference evidence="2" key="1">
    <citation type="submission" date="2018-06" db="EMBL/GenBank/DDBJ databases">
        <title>Complete genome sequences of Mycoplasma anatis, M. anseris and M. cloacale type strains.</title>
        <authorList>
            <person name="Grozner D."/>
            <person name="Forro B."/>
            <person name="Sulyok K.M."/>
            <person name="Marton S."/>
            <person name="Kreizinger Z."/>
            <person name="Banyai K."/>
            <person name="Gyuranecz M."/>
        </authorList>
    </citation>
    <scope>NUCLEOTIDE SEQUENCE [LARGE SCALE GENOMIC DNA]</scope>
    <source>
        <strain evidence="2">ATCC 49234</strain>
    </source>
</reference>
<evidence type="ECO:0000313" key="2">
    <source>
        <dbReference type="Proteomes" id="UP000250218"/>
    </source>
</evidence>
<dbReference type="KEGG" id="mane:DP065_02380"/>
<dbReference type="EMBL" id="CP030140">
    <property type="protein sequence ID" value="AWX69588.1"/>
    <property type="molecule type" value="Genomic_DNA"/>
</dbReference>
<gene>
    <name evidence="1" type="ORF">DP065_02380</name>
</gene>
<dbReference type="Proteomes" id="UP000250218">
    <property type="component" value="Chromosome"/>
</dbReference>
<name>A0A2Z4NDK5_9BACT</name>